<protein>
    <submittedName>
        <fullName evidence="1">Uncharacterized protein</fullName>
    </submittedName>
</protein>
<organism evidence="1 2">
    <name type="scientific">Nitrobacter vulgaris</name>
    <dbReference type="NCBI Taxonomy" id="29421"/>
    <lineage>
        <taxon>Bacteria</taxon>
        <taxon>Pseudomonadati</taxon>
        <taxon>Pseudomonadota</taxon>
        <taxon>Alphaproteobacteria</taxon>
        <taxon>Hyphomicrobiales</taxon>
        <taxon>Nitrobacteraceae</taxon>
        <taxon>Nitrobacter</taxon>
    </lineage>
</organism>
<dbReference type="Proteomes" id="UP000189940">
    <property type="component" value="Unassembled WGS sequence"/>
</dbReference>
<sequence>MRLKFTQHVSDYLPQIPHPDLSSVEDIPDSVDSIADSIILLKDENDRLRKMAASLSVEAEDIRRSLSPTKSTTLLA</sequence>
<proteinExistence type="predicted"/>
<evidence type="ECO:0000313" key="2">
    <source>
        <dbReference type="Proteomes" id="UP000189940"/>
    </source>
</evidence>
<dbReference type="EMBL" id="MWPQ01000010">
    <property type="protein sequence ID" value="OPH84035.1"/>
    <property type="molecule type" value="Genomic_DNA"/>
</dbReference>
<reference evidence="1 2" key="1">
    <citation type="submission" date="2017-02" db="EMBL/GenBank/DDBJ databases">
        <title>Genome sequence of the nitrite-oxidizing bacterium Nitrobacter vulgaris strain Ab1.</title>
        <authorList>
            <person name="Mellbye B.L."/>
            <person name="Davis E.W."/>
            <person name="Spieck E."/>
            <person name="Chang J.H."/>
            <person name="Bottomley P.J."/>
            <person name="Sayavedra-Soto L.A."/>
        </authorList>
    </citation>
    <scope>NUCLEOTIDE SEQUENCE [LARGE SCALE GENOMIC DNA]</scope>
    <source>
        <strain evidence="1 2">Ab1</strain>
    </source>
</reference>
<gene>
    <name evidence="1" type="ORF">B2M20_03475</name>
</gene>
<accession>A0A1V4I1M9</accession>
<dbReference type="STRING" id="29421.B2M20_03475"/>
<keyword evidence="2" id="KW-1185">Reference proteome</keyword>
<evidence type="ECO:0000313" key="1">
    <source>
        <dbReference type="EMBL" id="OPH84035.1"/>
    </source>
</evidence>
<comment type="caution">
    <text evidence="1">The sequence shown here is derived from an EMBL/GenBank/DDBJ whole genome shotgun (WGS) entry which is preliminary data.</text>
</comment>
<name>A0A1V4I1M9_NITVU</name>
<dbReference type="RefSeq" id="WP_079445708.1">
    <property type="nucleotide sequence ID" value="NZ_MWPQ01000010.1"/>
</dbReference>
<dbReference type="AlphaFoldDB" id="A0A1V4I1M9"/>
<dbReference type="OrthoDB" id="8265620at2"/>